<accession>A0A8S5S6Q2</accession>
<organism evidence="1">
    <name type="scientific">Siphoviridae sp. ctqwY3</name>
    <dbReference type="NCBI Taxonomy" id="2827951"/>
    <lineage>
        <taxon>Viruses</taxon>
        <taxon>Duplodnaviria</taxon>
        <taxon>Heunggongvirae</taxon>
        <taxon>Uroviricota</taxon>
        <taxon>Caudoviricetes</taxon>
    </lineage>
</organism>
<proteinExistence type="predicted"/>
<evidence type="ECO:0000313" key="1">
    <source>
        <dbReference type="EMBL" id="DAF46625.1"/>
    </source>
</evidence>
<protein>
    <submittedName>
        <fullName evidence="1">Uncharacterized protein</fullName>
    </submittedName>
</protein>
<name>A0A8S5S6Q2_9CAUD</name>
<dbReference type="EMBL" id="BK032541">
    <property type="protein sequence ID" value="DAF46625.1"/>
    <property type="molecule type" value="Genomic_DNA"/>
</dbReference>
<reference evidence="1" key="1">
    <citation type="journal article" date="2021" name="Proc. Natl. Acad. Sci. U.S.A.">
        <title>A Catalog of Tens of Thousands of Viruses from Human Metagenomes Reveals Hidden Associations with Chronic Diseases.</title>
        <authorList>
            <person name="Tisza M.J."/>
            <person name="Buck C.B."/>
        </authorList>
    </citation>
    <scope>NUCLEOTIDE SEQUENCE</scope>
    <source>
        <strain evidence="1">CtqwY3</strain>
    </source>
</reference>
<sequence length="113" mass="13300">MFLVRGQKAILRQYNRTENNAVFDDQDYNEITIKCCPYDIAQGIRFGIYTVPEATGYYQVPRFVDVKQGDQIIFIGNYQNENEPTFDEQVHTILEVQDNWLFNRVENKILAVK</sequence>